<protein>
    <submittedName>
        <fullName evidence="1">Uncharacterized protein</fullName>
    </submittedName>
</protein>
<gene>
    <name evidence="1" type="ORF">PBI_KRATIO_42</name>
</gene>
<dbReference type="OrthoDB" id="39316at10239"/>
<dbReference type="GeneID" id="26639286"/>
<keyword evidence="2" id="KW-1185">Reference proteome</keyword>
<dbReference type="KEGG" id="vg:26639286"/>
<evidence type="ECO:0000313" key="2">
    <source>
        <dbReference type="Proteomes" id="UP000032126"/>
    </source>
</evidence>
<accession>A0A0C5AAJ1</accession>
<evidence type="ECO:0000313" key="1">
    <source>
        <dbReference type="EMBL" id="AJK27371.1"/>
    </source>
</evidence>
<name>A0A0C5AAJ1_9CAUD</name>
<dbReference type="RefSeq" id="YP_009212788.1">
    <property type="nucleotide sequence ID" value="NC_028947.1"/>
</dbReference>
<dbReference type="Proteomes" id="UP000032126">
    <property type="component" value="Segment"/>
</dbReference>
<sequence>MIHKRRSEADYSRVVAERDAGRRIIAEQSDQLRELTDRFQTAVAGIAAGHAAHLDVTNELERVTRERDEAVLRVEQLLEARRLDDLHEEPDMDRCG</sequence>
<organism evidence="1 2">
    <name type="scientific">Mycobacterium phage Kratio</name>
    <dbReference type="NCBI Taxonomy" id="1606763"/>
    <lineage>
        <taxon>Viruses</taxon>
        <taxon>Duplodnaviria</taxon>
        <taxon>Heunggongvirae</taxon>
        <taxon>Uroviricota</taxon>
        <taxon>Caudoviricetes</taxon>
        <taxon>Weiservirinae</taxon>
        <taxon>Kratiovirus</taxon>
        <taxon>Kratiovirus kratio</taxon>
    </lineage>
</organism>
<dbReference type="EMBL" id="KM923971">
    <property type="protein sequence ID" value="AJK27371.1"/>
    <property type="molecule type" value="Genomic_DNA"/>
</dbReference>
<proteinExistence type="predicted"/>
<reference evidence="1 2" key="1">
    <citation type="submission" date="2014-10" db="EMBL/GenBank/DDBJ databases">
        <authorList>
            <person name="Franco-Moreira L.J."/>
            <person name="Acosta-Bonilla D."/>
            <person name="Alvarado-Vega D.L."/>
            <person name="Berrios-Pagan L.R."/>
            <person name="Burgos-Santana G."/>
            <person name="Collazo-Rodriguez B.J."/>
            <person name="Cordero-Bernard G."/>
            <person name="Cotto-Rosario A."/>
            <person name="Dominguez-Rodriguez E."/>
            <person name="Figueroa-Negron P."/>
            <person name="Huertas-de-Jesus N.A."/>
            <person name="Leon-Rivera A."/>
            <person name="Llavona-Cartagena I.G."/>
            <person name="Machin-Rivera R."/>
            <person name="Maldonado-Rodriguez J.M."/>
            <person name="Maldonado-Vazquez N."/>
            <person name="Melendez-Rodriguez N."/>
            <person name="Merced-Carire N.D."/>
            <person name="Mora-Marrero P.M."/>
            <person name="Negron-Cruz N."/>
            <person name="Nieves-Mendez L."/>
            <person name="Pereira-Torres T.N."/>
            <person name="Perez-Otero J."/>
            <person name="Ramos-Gonzalez J."/>
            <person name="Ramos-Rivera M."/>
            <person name="Reyes-Aponte A.J."/>
            <person name="Rivera-Burgos M."/>
            <person name="Rodriguez-Arriaga L."/>
            <person name="Sanchez-Collazo M."/>
            <person name="Soto-Diaz O.R."/>
            <person name="Suarez-Marquez A.M."/>
            <person name="Velazquez-Fernandez A.L."/>
            <person name="Vives-Matos I."/>
            <person name="Rubin M.R."/>
            <person name="Vazquez E."/>
            <person name="Wang X."/>
            <person name="Crowell R."/>
            <person name="Bostrom M.A."/>
            <person name="Burke M."/>
            <person name="Wright G.M."/>
            <person name="Gregory S.G."/>
            <person name="Colman S.D."/>
            <person name="Anders K.R."/>
            <person name="Braun M.A."/>
            <person name="Delesalle V.A."/>
            <person name="Hughes L.E."/>
            <person name="Ware V.C."/>
            <person name="Bradley K.W."/>
            <person name="Barker L.P."/>
            <person name="Asai D.J."/>
            <person name="Bowman C.A."/>
            <person name="Russell D.A."/>
            <person name="Pope W.H."/>
            <person name="Jacobs-Sera D."/>
            <person name="Hendrix R.W."/>
            <person name="Hatfull G.F."/>
        </authorList>
    </citation>
    <scope>NUCLEOTIDE SEQUENCE [LARGE SCALE GENOMIC DNA]</scope>
</reference>